<organism evidence="1 2">
    <name type="scientific">Gonium pectorale</name>
    <name type="common">Green alga</name>
    <dbReference type="NCBI Taxonomy" id="33097"/>
    <lineage>
        <taxon>Eukaryota</taxon>
        <taxon>Viridiplantae</taxon>
        <taxon>Chlorophyta</taxon>
        <taxon>core chlorophytes</taxon>
        <taxon>Chlorophyceae</taxon>
        <taxon>CS clade</taxon>
        <taxon>Chlamydomonadales</taxon>
        <taxon>Volvocaceae</taxon>
        <taxon>Gonium</taxon>
    </lineage>
</organism>
<gene>
    <name evidence="1" type="ORF">GPECTOR_151g45</name>
</gene>
<evidence type="ECO:0000313" key="2">
    <source>
        <dbReference type="Proteomes" id="UP000075714"/>
    </source>
</evidence>
<sequence>MPTHGSAATTPPPAEADRVTPVEIEVRLSQQMSLQRRIRVATHGSSAATPLAEADRVTLTFPSGGQTLSISAPASTFKNASGVLKAVLEEPLPTPCVLALDDGSEDAAAWFAVVQMAELRAYPSALVTWDLMHLADKYDMPVVGAACWDYISRNKASLTLDAPLASPKNLLRAASLCSRYSSGNAPTPAGCPGVEEVLALALAPLSGMRGEGSSRGAAAPRDVAAKLRALVKDEHYTTTLSAAVQARVVAALLDAAVKHFPSQ</sequence>
<evidence type="ECO:0000313" key="1">
    <source>
        <dbReference type="EMBL" id="KXZ42404.1"/>
    </source>
</evidence>
<reference evidence="2" key="1">
    <citation type="journal article" date="2016" name="Nat. Commun.">
        <title>The Gonium pectorale genome demonstrates co-option of cell cycle regulation during the evolution of multicellularity.</title>
        <authorList>
            <person name="Hanschen E.R."/>
            <person name="Marriage T.N."/>
            <person name="Ferris P.J."/>
            <person name="Hamaji T."/>
            <person name="Toyoda A."/>
            <person name="Fujiyama A."/>
            <person name="Neme R."/>
            <person name="Noguchi H."/>
            <person name="Minakuchi Y."/>
            <person name="Suzuki M."/>
            <person name="Kawai-Toyooka H."/>
            <person name="Smith D.R."/>
            <person name="Sparks H."/>
            <person name="Anderson J."/>
            <person name="Bakaric R."/>
            <person name="Luria V."/>
            <person name="Karger A."/>
            <person name="Kirschner M.W."/>
            <person name="Durand P.M."/>
            <person name="Michod R.E."/>
            <person name="Nozaki H."/>
            <person name="Olson B.J."/>
        </authorList>
    </citation>
    <scope>NUCLEOTIDE SEQUENCE [LARGE SCALE GENOMIC DNA]</scope>
    <source>
        <strain evidence="2">NIES-2863</strain>
    </source>
</reference>
<accession>A0A150FXP9</accession>
<dbReference type="EMBL" id="LSYV01000151">
    <property type="protein sequence ID" value="KXZ42404.1"/>
    <property type="molecule type" value="Genomic_DNA"/>
</dbReference>
<evidence type="ECO:0008006" key="3">
    <source>
        <dbReference type="Google" id="ProtNLM"/>
    </source>
</evidence>
<protein>
    <recommendedName>
        <fullName evidence="3">BTB domain-containing protein</fullName>
    </recommendedName>
</protein>
<name>A0A150FXP9_GONPE</name>
<dbReference type="STRING" id="33097.A0A150FXP9"/>
<dbReference type="Proteomes" id="UP000075714">
    <property type="component" value="Unassembled WGS sequence"/>
</dbReference>
<proteinExistence type="predicted"/>
<comment type="caution">
    <text evidence="1">The sequence shown here is derived from an EMBL/GenBank/DDBJ whole genome shotgun (WGS) entry which is preliminary data.</text>
</comment>
<keyword evidence="2" id="KW-1185">Reference proteome</keyword>
<dbReference type="AlphaFoldDB" id="A0A150FXP9"/>